<evidence type="ECO:0000256" key="2">
    <source>
        <dbReference type="ARBA" id="ARBA00023043"/>
    </source>
</evidence>
<evidence type="ECO:0000256" key="3">
    <source>
        <dbReference type="SAM" id="MobiDB-lite"/>
    </source>
</evidence>
<feature type="compositionally biased region" description="Basic and acidic residues" evidence="3">
    <location>
        <begin position="472"/>
        <end position="483"/>
    </location>
</feature>
<dbReference type="PANTHER" id="PTHR24153">
    <property type="entry name" value="ESPIN"/>
    <property type="match status" value="1"/>
</dbReference>
<sequence length="483" mass="54169">MSEENDSLTITEVERACKFAKLPRLHRLVALCENDECLQDRVIERVKMKRYTKAPWKKMKEVKFMNEFAPLPLHMALQSTTRAPFRVVKCLMEAYDEGVKIKNCVSGDLPLSMACHPMDTGRKDKETIPTIENGLDDEEEELPDNPSHQEPHEWRRLCVARHSDMYATIMLLMKAYPQAINSISSEGCTPLHSLLEHKPSFTLVKGMVELSADSAAAEGWGTKPAVEVTDCERQLPLHVAIQRFANTKVILFLLHRFPRAVRESMNIGYLPLHFAALWGCTKKVLEALLRENSRAVERKSLKKNGGGNTPLHLVFHTEENVGRWLPTDEDIQCSKSDSDLDSEVDTRKPSNIVSGALLARHMISYYHAFLLSPVSSKSKKHNKAQAAKKIQSLINTKNVLGHSVLDQAKMCLGMFGENASDEMKGVVDYIEGLASGSCEVDELPVDDHIVEESSGHAMVGTDNECPAVQESPPKRIRMEDNQT</sequence>
<gene>
    <name evidence="4" type="ORF">ASEP1449_LOCUS12745</name>
</gene>
<dbReference type="GO" id="GO:0051017">
    <property type="term" value="P:actin filament bundle assembly"/>
    <property type="evidence" value="ECO:0007669"/>
    <property type="project" value="TreeGrafter"/>
</dbReference>
<proteinExistence type="predicted"/>
<organism evidence="4">
    <name type="scientific">Attheya septentrionalis</name>
    <dbReference type="NCBI Taxonomy" id="420275"/>
    <lineage>
        <taxon>Eukaryota</taxon>
        <taxon>Sar</taxon>
        <taxon>Stramenopiles</taxon>
        <taxon>Ochrophyta</taxon>
        <taxon>Bacillariophyta</taxon>
        <taxon>Coscinodiscophyceae</taxon>
        <taxon>Chaetocerotophycidae</taxon>
        <taxon>Chaetocerotales</taxon>
        <taxon>Attheyaceae</taxon>
        <taxon>Attheya</taxon>
    </lineage>
</organism>
<dbReference type="PANTHER" id="PTHR24153:SF8">
    <property type="entry name" value="FORKED, ISOFORM F"/>
    <property type="match status" value="1"/>
</dbReference>
<dbReference type="EMBL" id="HBHQ01018988">
    <property type="protein sequence ID" value="CAD9820912.1"/>
    <property type="molecule type" value="Transcribed_RNA"/>
</dbReference>
<feature type="region of interest" description="Disordered" evidence="3">
    <location>
        <begin position="455"/>
        <end position="483"/>
    </location>
</feature>
<dbReference type="Gene3D" id="1.25.40.20">
    <property type="entry name" value="Ankyrin repeat-containing domain"/>
    <property type="match status" value="1"/>
</dbReference>
<dbReference type="InterPro" id="IPR052420">
    <property type="entry name" value="Espin/Espin-like"/>
</dbReference>
<keyword evidence="1" id="KW-0677">Repeat</keyword>
<reference evidence="4" key="1">
    <citation type="submission" date="2021-01" db="EMBL/GenBank/DDBJ databases">
        <authorList>
            <person name="Corre E."/>
            <person name="Pelletier E."/>
            <person name="Niang G."/>
            <person name="Scheremetjew M."/>
            <person name="Finn R."/>
            <person name="Kale V."/>
            <person name="Holt S."/>
            <person name="Cochrane G."/>
            <person name="Meng A."/>
            <person name="Brown T."/>
            <person name="Cohen L."/>
        </authorList>
    </citation>
    <scope>NUCLEOTIDE SEQUENCE</scope>
    <source>
        <strain evidence="4">CCMP2084</strain>
    </source>
</reference>
<dbReference type="InterPro" id="IPR036770">
    <property type="entry name" value="Ankyrin_rpt-contain_sf"/>
</dbReference>
<name>A0A7S2UII4_9STRA</name>
<dbReference type="GO" id="GO:0051015">
    <property type="term" value="F:actin filament binding"/>
    <property type="evidence" value="ECO:0007669"/>
    <property type="project" value="TreeGrafter"/>
</dbReference>
<evidence type="ECO:0000256" key="1">
    <source>
        <dbReference type="ARBA" id="ARBA00022737"/>
    </source>
</evidence>
<accession>A0A7S2UII4</accession>
<evidence type="ECO:0000313" key="4">
    <source>
        <dbReference type="EMBL" id="CAD9820912.1"/>
    </source>
</evidence>
<dbReference type="GO" id="GO:0005737">
    <property type="term" value="C:cytoplasm"/>
    <property type="evidence" value="ECO:0007669"/>
    <property type="project" value="TreeGrafter"/>
</dbReference>
<protein>
    <submittedName>
        <fullName evidence="4">Uncharacterized protein</fullName>
    </submittedName>
</protein>
<dbReference type="AlphaFoldDB" id="A0A7S2UII4"/>
<dbReference type="SUPFAM" id="SSF48403">
    <property type="entry name" value="Ankyrin repeat"/>
    <property type="match status" value="1"/>
</dbReference>
<keyword evidence="2" id="KW-0040">ANK repeat</keyword>